<comment type="caution">
    <text evidence="2">The sequence shown here is derived from an EMBL/GenBank/DDBJ whole genome shotgun (WGS) entry which is preliminary data.</text>
</comment>
<evidence type="ECO:0000256" key="1">
    <source>
        <dbReference type="SAM" id="Phobius"/>
    </source>
</evidence>
<dbReference type="EMBL" id="JASBNA010000001">
    <property type="protein sequence ID" value="KAK7695572.1"/>
    <property type="molecule type" value="Genomic_DNA"/>
</dbReference>
<keyword evidence="1" id="KW-0812">Transmembrane</keyword>
<dbReference type="Proteomes" id="UP001385951">
    <property type="component" value="Unassembled WGS sequence"/>
</dbReference>
<feature type="transmembrane region" description="Helical" evidence="1">
    <location>
        <begin position="116"/>
        <end position="144"/>
    </location>
</feature>
<dbReference type="AlphaFoldDB" id="A0AAW0GSG0"/>
<keyword evidence="1" id="KW-1133">Transmembrane helix</keyword>
<feature type="transmembrane region" description="Helical" evidence="1">
    <location>
        <begin position="212"/>
        <end position="237"/>
    </location>
</feature>
<accession>A0AAW0GSG0</accession>
<gene>
    <name evidence="2" type="ORF">QCA50_000208</name>
</gene>
<feature type="transmembrane region" description="Helical" evidence="1">
    <location>
        <begin position="168"/>
        <end position="191"/>
    </location>
</feature>
<evidence type="ECO:0000313" key="2">
    <source>
        <dbReference type="EMBL" id="KAK7695572.1"/>
    </source>
</evidence>
<protein>
    <submittedName>
        <fullName evidence="2">Uncharacterized protein</fullName>
    </submittedName>
</protein>
<sequence>MCAVFAHIRHRPTQNRAPHMIFPTSMYALSSARRWQSTHYLDKLCRHWLSSNDTAPPPYTLTTYADPPGIGRNAQPSCRKYLSALESSPMNVYTPSISTSTSYPLYSPASMSRTNVGWTLCGASLVVTWLLVNAADAIWMYFYIQACINPNPRTAVNRTHSGFEGYEAMMFFFGFIWGIANLFVMGALIGATWSWEPTSFKNSRSWSIMKAIFVAFILFPIAVFLVIMPFFGGWIVLPLAQIYAWNHRCDDYPMTVVLDGKGYYGARFTPDVARFYQTGIDQSLYTFDIDTDSSDFGTFHLREFDVDQVSIPLQFYPTLQQINYNFINNTVTGNCTVPVSQGSSNTTTSQCVSGSFDLGQPLSFNVASAVPSNATFNASSVETIRTSLRTVDKQWTFGDDAPSLILREVNTNNLQLEEIVLRTAVTKKGDCTRLKICVAGPPSVTNPTVGGAVMVPLGIILMRQADYSIECTTPSDN</sequence>
<proteinExistence type="predicted"/>
<keyword evidence="3" id="KW-1185">Reference proteome</keyword>
<evidence type="ECO:0000313" key="3">
    <source>
        <dbReference type="Proteomes" id="UP001385951"/>
    </source>
</evidence>
<reference evidence="2 3" key="1">
    <citation type="submission" date="2022-09" db="EMBL/GenBank/DDBJ databases">
        <authorList>
            <person name="Palmer J.M."/>
        </authorList>
    </citation>
    <scope>NUCLEOTIDE SEQUENCE [LARGE SCALE GENOMIC DNA]</scope>
    <source>
        <strain evidence="2 3">DSM 7382</strain>
    </source>
</reference>
<keyword evidence="1" id="KW-0472">Membrane</keyword>
<organism evidence="2 3">
    <name type="scientific">Cerrena zonata</name>
    <dbReference type="NCBI Taxonomy" id="2478898"/>
    <lineage>
        <taxon>Eukaryota</taxon>
        <taxon>Fungi</taxon>
        <taxon>Dikarya</taxon>
        <taxon>Basidiomycota</taxon>
        <taxon>Agaricomycotina</taxon>
        <taxon>Agaricomycetes</taxon>
        <taxon>Polyporales</taxon>
        <taxon>Cerrenaceae</taxon>
        <taxon>Cerrena</taxon>
    </lineage>
</organism>
<name>A0AAW0GSG0_9APHY</name>